<accession>A0A7X0KZP8</accession>
<reference evidence="3 4" key="1">
    <citation type="submission" date="2020-08" db="EMBL/GenBank/DDBJ databases">
        <title>Sequencing the genomes of 1000 actinobacteria strains.</title>
        <authorList>
            <person name="Klenk H.-P."/>
        </authorList>
    </citation>
    <scope>NUCLEOTIDE SEQUENCE [LARGE SCALE GENOMIC DNA]</scope>
    <source>
        <strain evidence="3 4">DSM 43675</strain>
    </source>
</reference>
<feature type="chain" id="PRO_5031240731" description="DUF11 domain-containing protein" evidence="2">
    <location>
        <begin position="22"/>
        <end position="211"/>
    </location>
</feature>
<feature type="region of interest" description="Disordered" evidence="1">
    <location>
        <begin position="160"/>
        <end position="211"/>
    </location>
</feature>
<keyword evidence="4" id="KW-1185">Reference proteome</keyword>
<dbReference type="AlphaFoldDB" id="A0A7X0KZP8"/>
<feature type="compositionally biased region" description="Low complexity" evidence="1">
    <location>
        <begin position="162"/>
        <end position="173"/>
    </location>
</feature>
<evidence type="ECO:0000256" key="2">
    <source>
        <dbReference type="SAM" id="SignalP"/>
    </source>
</evidence>
<comment type="caution">
    <text evidence="3">The sequence shown here is derived from an EMBL/GenBank/DDBJ whole genome shotgun (WGS) entry which is preliminary data.</text>
</comment>
<dbReference type="EMBL" id="JACHMQ010000001">
    <property type="protein sequence ID" value="MBB6396394.1"/>
    <property type="molecule type" value="Genomic_DNA"/>
</dbReference>
<gene>
    <name evidence="3" type="ORF">BKA00_003308</name>
</gene>
<feature type="compositionally biased region" description="Basic and acidic residues" evidence="1">
    <location>
        <begin position="174"/>
        <end position="191"/>
    </location>
</feature>
<feature type="region of interest" description="Disordered" evidence="1">
    <location>
        <begin position="20"/>
        <end position="44"/>
    </location>
</feature>
<dbReference type="Proteomes" id="UP000546324">
    <property type="component" value="Unassembled WGS sequence"/>
</dbReference>
<organism evidence="3 4">
    <name type="scientific">Actinomadura coerulea</name>
    <dbReference type="NCBI Taxonomy" id="46159"/>
    <lineage>
        <taxon>Bacteria</taxon>
        <taxon>Bacillati</taxon>
        <taxon>Actinomycetota</taxon>
        <taxon>Actinomycetes</taxon>
        <taxon>Streptosporangiales</taxon>
        <taxon>Thermomonosporaceae</taxon>
        <taxon>Actinomadura</taxon>
    </lineage>
</organism>
<dbReference type="RefSeq" id="WP_185026043.1">
    <property type="nucleotide sequence ID" value="NZ_JACHMQ010000001.1"/>
</dbReference>
<evidence type="ECO:0000313" key="4">
    <source>
        <dbReference type="Proteomes" id="UP000546324"/>
    </source>
</evidence>
<proteinExistence type="predicted"/>
<name>A0A7X0KZP8_9ACTN</name>
<feature type="compositionally biased region" description="Low complexity" evidence="1">
    <location>
        <begin position="199"/>
        <end position="211"/>
    </location>
</feature>
<evidence type="ECO:0008006" key="5">
    <source>
        <dbReference type="Google" id="ProtNLM"/>
    </source>
</evidence>
<protein>
    <recommendedName>
        <fullName evidence="5">DUF11 domain-containing protein</fullName>
    </recommendedName>
</protein>
<evidence type="ECO:0000313" key="3">
    <source>
        <dbReference type="EMBL" id="MBB6396394.1"/>
    </source>
</evidence>
<sequence length="211" mass="21996">MALAIAAPLLGGVLLPAAAQADGPDPKPKPRQHGKQAAGVALRTDGPASAVVPGRIYEWTFKMTAKGPGESGKAVFRTTLPRSLAFVSGTRGCAAAGWTVECDLGAVRKGRTVTGAIKTKVSGDARPGQTIRLHGTVTWGRAHTERTFPAVRVVRSAHLGHAPSKAAPKNPGGKKPEAKEPVEKKPVEKKPAVKKPAVRKPAAVRRVALSR</sequence>
<keyword evidence="2" id="KW-0732">Signal</keyword>
<feature type="signal peptide" evidence="2">
    <location>
        <begin position="1"/>
        <end position="21"/>
    </location>
</feature>
<evidence type="ECO:0000256" key="1">
    <source>
        <dbReference type="SAM" id="MobiDB-lite"/>
    </source>
</evidence>